<keyword evidence="2" id="KW-1185">Reference proteome</keyword>
<dbReference type="InterPro" id="IPR002298">
    <property type="entry name" value="DNA_polymerase_A"/>
</dbReference>
<dbReference type="GO" id="GO:0006302">
    <property type="term" value="P:double-strand break repair"/>
    <property type="evidence" value="ECO:0007669"/>
    <property type="project" value="TreeGrafter"/>
</dbReference>
<dbReference type="GO" id="GO:0006261">
    <property type="term" value="P:DNA-templated DNA replication"/>
    <property type="evidence" value="ECO:0007669"/>
    <property type="project" value="InterPro"/>
</dbReference>
<reference evidence="1 2" key="1">
    <citation type="journal article" date="2018" name="Front. Plant Sci.">
        <title>Red Clover (Trifolium pratense) and Zigzag Clover (T. medium) - A Picture of Genomic Similarities and Differences.</title>
        <authorList>
            <person name="Dluhosova J."/>
            <person name="Istvanek J."/>
            <person name="Nedelnik J."/>
            <person name="Repkova J."/>
        </authorList>
    </citation>
    <scope>NUCLEOTIDE SEQUENCE [LARGE SCALE GENOMIC DNA]</scope>
    <source>
        <strain evidence="2">cv. 10/8</strain>
        <tissue evidence="1">Leaf</tissue>
    </source>
</reference>
<dbReference type="InterPro" id="IPR027417">
    <property type="entry name" value="P-loop_NTPase"/>
</dbReference>
<dbReference type="Proteomes" id="UP000265520">
    <property type="component" value="Unassembled WGS sequence"/>
</dbReference>
<dbReference type="Gene3D" id="3.40.50.300">
    <property type="entry name" value="P-loop containing nucleotide triphosphate hydrolases"/>
    <property type="match status" value="1"/>
</dbReference>
<sequence length="106" mass="11670">MELSRTMPKGADLGGKDPDHVVELCNEGCESTARHVAKFLKSFTVDINENNCEFADITAAINSLRKCPAGLDPIFEETLPAGVAFHHAGLTVIPFCWCYGFHQHCY</sequence>
<protein>
    <submittedName>
        <fullName evidence="1">DNA polymerase theta-like</fullName>
    </submittedName>
</protein>
<dbReference type="AlphaFoldDB" id="A0A392PIU1"/>
<comment type="caution">
    <text evidence="1">The sequence shown here is derived from an EMBL/GenBank/DDBJ whole genome shotgun (WGS) entry which is preliminary data.</text>
</comment>
<proteinExistence type="predicted"/>
<dbReference type="EMBL" id="LXQA010082347">
    <property type="protein sequence ID" value="MCI12001.1"/>
    <property type="molecule type" value="Genomic_DNA"/>
</dbReference>
<accession>A0A392PIU1</accession>
<dbReference type="PANTHER" id="PTHR10133">
    <property type="entry name" value="DNA POLYMERASE I"/>
    <property type="match status" value="1"/>
</dbReference>
<dbReference type="PANTHER" id="PTHR10133:SF62">
    <property type="entry name" value="DNA POLYMERASE THETA"/>
    <property type="match status" value="1"/>
</dbReference>
<name>A0A392PIU1_9FABA</name>
<organism evidence="1 2">
    <name type="scientific">Trifolium medium</name>
    <dbReference type="NCBI Taxonomy" id="97028"/>
    <lineage>
        <taxon>Eukaryota</taxon>
        <taxon>Viridiplantae</taxon>
        <taxon>Streptophyta</taxon>
        <taxon>Embryophyta</taxon>
        <taxon>Tracheophyta</taxon>
        <taxon>Spermatophyta</taxon>
        <taxon>Magnoliopsida</taxon>
        <taxon>eudicotyledons</taxon>
        <taxon>Gunneridae</taxon>
        <taxon>Pentapetalae</taxon>
        <taxon>rosids</taxon>
        <taxon>fabids</taxon>
        <taxon>Fabales</taxon>
        <taxon>Fabaceae</taxon>
        <taxon>Papilionoideae</taxon>
        <taxon>50 kb inversion clade</taxon>
        <taxon>NPAAA clade</taxon>
        <taxon>Hologalegina</taxon>
        <taxon>IRL clade</taxon>
        <taxon>Trifolieae</taxon>
        <taxon>Trifolium</taxon>
    </lineage>
</organism>
<evidence type="ECO:0000313" key="2">
    <source>
        <dbReference type="Proteomes" id="UP000265520"/>
    </source>
</evidence>
<evidence type="ECO:0000313" key="1">
    <source>
        <dbReference type="EMBL" id="MCI12001.1"/>
    </source>
</evidence>
<dbReference type="GO" id="GO:0003887">
    <property type="term" value="F:DNA-directed DNA polymerase activity"/>
    <property type="evidence" value="ECO:0007669"/>
    <property type="project" value="InterPro"/>
</dbReference>